<dbReference type="InParanoid" id="A0A2S8SPV6"/>
<reference evidence="1 2" key="1">
    <citation type="journal article" date="2018" name="Syst. Appl. Microbiol.">
        <title>Abditibacterium utsteinense sp. nov., the first cultivated member of candidate phylum FBP, isolated from ice-free Antarctic soil samples.</title>
        <authorList>
            <person name="Tahon G."/>
            <person name="Tytgat B."/>
            <person name="Lebbe L."/>
            <person name="Carlier A."/>
            <person name="Willems A."/>
        </authorList>
    </citation>
    <scope>NUCLEOTIDE SEQUENCE [LARGE SCALE GENOMIC DNA]</scope>
    <source>
        <strain evidence="1 2">LMG 29911</strain>
    </source>
</reference>
<sequence>MRALSIAQPKFTSFSINPITASYILNSNLFPSFFQGGFECSTHRRSDGARLDLVEATRHDAFAARDYEQLQNVGLFTARDGIRWHLIESRPDYYNWSSALSQVRAAHQTGQTVIWDVLHYGWPDFWDIWSPQWVEKFANFAGAFAMLLKNESDGPFFFAPVNEPSFFAFAGGSHGFFAPYGQQRGLELKKQMVRAVVAASEAIWDVLPEARLIHTDPLIHVEARPGYSQHRELAGFDNQAQFEAFDMICGRAYPELGGQPHYLDVVGANFYVHNQWFYPGGHGTLIPPSHPQHRPLRFLLEELWNRYQRPLFIAETGIEEEARPQWLCNIAIEARAALLAGVPLEGICLYPICNHPGWDNGRHCHNGLFDYADDRGEREIYAPLSAELALQIQLTEQFFAASPYEREEIVAAENEAEIAPPELDRVAREMEAAAAI</sequence>
<dbReference type="Proteomes" id="UP000237684">
    <property type="component" value="Unassembled WGS sequence"/>
</dbReference>
<name>A0A2S8SPV6_9BACT</name>
<evidence type="ECO:0008006" key="3">
    <source>
        <dbReference type="Google" id="ProtNLM"/>
    </source>
</evidence>
<dbReference type="Gene3D" id="3.20.20.80">
    <property type="entry name" value="Glycosidases"/>
    <property type="match status" value="1"/>
</dbReference>
<keyword evidence="2" id="KW-1185">Reference proteome</keyword>
<dbReference type="SUPFAM" id="SSF51445">
    <property type="entry name" value="(Trans)glycosidases"/>
    <property type="match status" value="1"/>
</dbReference>
<gene>
    <name evidence="1" type="ORF">B1R32_1205</name>
</gene>
<protein>
    <recommendedName>
        <fullName evidence="3">Beta-glucosidase/6-phospho-beta-glucosidase/beta-galactosidase</fullName>
    </recommendedName>
</protein>
<accession>A0A2S8SPV6</accession>
<dbReference type="AlphaFoldDB" id="A0A2S8SPV6"/>
<dbReference type="EMBL" id="NIGF01000020">
    <property type="protein sequence ID" value="PQV62833.1"/>
    <property type="molecule type" value="Genomic_DNA"/>
</dbReference>
<evidence type="ECO:0000313" key="2">
    <source>
        <dbReference type="Proteomes" id="UP000237684"/>
    </source>
</evidence>
<organism evidence="1 2">
    <name type="scientific">Abditibacterium utsteinense</name>
    <dbReference type="NCBI Taxonomy" id="1960156"/>
    <lineage>
        <taxon>Bacteria</taxon>
        <taxon>Pseudomonadati</taxon>
        <taxon>Abditibacteriota</taxon>
        <taxon>Abditibacteriia</taxon>
        <taxon>Abditibacteriales</taxon>
        <taxon>Abditibacteriaceae</taxon>
        <taxon>Abditibacterium</taxon>
    </lineage>
</organism>
<dbReference type="InterPro" id="IPR017853">
    <property type="entry name" value="GH"/>
</dbReference>
<evidence type="ECO:0000313" key="1">
    <source>
        <dbReference type="EMBL" id="PQV62833.1"/>
    </source>
</evidence>
<comment type="caution">
    <text evidence="1">The sequence shown here is derived from an EMBL/GenBank/DDBJ whole genome shotgun (WGS) entry which is preliminary data.</text>
</comment>
<proteinExistence type="predicted"/>